<feature type="region of interest" description="Disordered" evidence="1">
    <location>
        <begin position="53"/>
        <end position="78"/>
    </location>
</feature>
<comment type="caution">
    <text evidence="2">The sequence shown here is derived from an EMBL/GenBank/DDBJ whole genome shotgun (WGS) entry which is preliminary data.</text>
</comment>
<reference evidence="2 3" key="1">
    <citation type="submission" date="2024-01" db="EMBL/GenBank/DDBJ databases">
        <title>Genome assemblies of Stephania.</title>
        <authorList>
            <person name="Yang L."/>
        </authorList>
    </citation>
    <scope>NUCLEOTIDE SEQUENCE [LARGE SCALE GENOMIC DNA]</scope>
    <source>
        <strain evidence="2">JXDWG</strain>
        <tissue evidence="2">Leaf</tissue>
    </source>
</reference>
<evidence type="ECO:0000256" key="1">
    <source>
        <dbReference type="SAM" id="MobiDB-lite"/>
    </source>
</evidence>
<gene>
    <name evidence="2" type="ORF">Scep_019398</name>
</gene>
<evidence type="ECO:0000313" key="3">
    <source>
        <dbReference type="Proteomes" id="UP001419268"/>
    </source>
</evidence>
<protein>
    <submittedName>
        <fullName evidence="2">Uncharacterized protein</fullName>
    </submittedName>
</protein>
<feature type="compositionally biased region" description="Basic and acidic residues" evidence="1">
    <location>
        <begin position="14"/>
        <end position="30"/>
    </location>
</feature>
<feature type="region of interest" description="Disordered" evidence="1">
    <location>
        <begin position="1"/>
        <end position="30"/>
    </location>
</feature>
<evidence type="ECO:0000313" key="2">
    <source>
        <dbReference type="EMBL" id="KAK9111879.1"/>
    </source>
</evidence>
<name>A0AAP0NMV9_9MAGN</name>
<dbReference type="Proteomes" id="UP001419268">
    <property type="component" value="Unassembled WGS sequence"/>
</dbReference>
<accession>A0AAP0NMV9</accession>
<proteinExistence type="predicted"/>
<sequence>MVDDNKRILPRHHSMSERRKIQRLQDPKRSIDIPSMQLRFSLGVYNPADSYTLQPTAVRNDDGAEETDDEFTSMQSAL</sequence>
<dbReference type="EMBL" id="JBBNAG010000008">
    <property type="protein sequence ID" value="KAK9111879.1"/>
    <property type="molecule type" value="Genomic_DNA"/>
</dbReference>
<dbReference type="AlphaFoldDB" id="A0AAP0NMV9"/>
<organism evidence="2 3">
    <name type="scientific">Stephania cephalantha</name>
    <dbReference type="NCBI Taxonomy" id="152367"/>
    <lineage>
        <taxon>Eukaryota</taxon>
        <taxon>Viridiplantae</taxon>
        <taxon>Streptophyta</taxon>
        <taxon>Embryophyta</taxon>
        <taxon>Tracheophyta</taxon>
        <taxon>Spermatophyta</taxon>
        <taxon>Magnoliopsida</taxon>
        <taxon>Ranunculales</taxon>
        <taxon>Menispermaceae</taxon>
        <taxon>Menispermoideae</taxon>
        <taxon>Cissampelideae</taxon>
        <taxon>Stephania</taxon>
    </lineage>
</organism>
<keyword evidence="3" id="KW-1185">Reference proteome</keyword>